<comment type="caution">
    <text evidence="7">The sequence shown here is derived from an EMBL/GenBank/DDBJ whole genome shotgun (WGS) entry which is preliminary data.</text>
</comment>
<keyword evidence="3" id="KW-0630">Potassium</keyword>
<feature type="domain" description="Cation/H(+) antiporter central" evidence="5">
    <location>
        <begin position="2"/>
        <end position="38"/>
    </location>
</feature>
<dbReference type="Proteomes" id="UP000036987">
    <property type="component" value="Unassembled WGS sequence"/>
</dbReference>
<dbReference type="Pfam" id="PF23256">
    <property type="entry name" value="CHX17_2nd"/>
    <property type="match status" value="1"/>
</dbReference>
<dbReference type="GO" id="GO:0006813">
    <property type="term" value="P:potassium ion transport"/>
    <property type="evidence" value="ECO:0007669"/>
    <property type="project" value="UniProtKB-KW"/>
</dbReference>
<dbReference type="InterPro" id="IPR050794">
    <property type="entry name" value="CPA2_transporter"/>
</dbReference>
<protein>
    <submittedName>
        <fullName evidence="7">Cation/H(+) antiporter</fullName>
    </submittedName>
</protein>
<evidence type="ECO:0000256" key="4">
    <source>
        <dbReference type="ARBA" id="ARBA00023065"/>
    </source>
</evidence>
<dbReference type="Pfam" id="PF23259">
    <property type="entry name" value="CHX17_C"/>
    <property type="match status" value="1"/>
</dbReference>
<dbReference type="InterPro" id="IPR057290">
    <property type="entry name" value="CHX17_C"/>
</dbReference>
<sequence>MESLGDSYQHVNQKVLLHATCSVGILIDRGLGGSSQVSFSEISFNVAVVFIGGKDDREALSFGSRIVEHPGIRVFVLFFRRDNDEPNVSIDVDDEEKFVDEIITIAQFKTKIVTSNPSINYAEKRMGINEEVIVEFNIILVGRMPPIEHVDDRNDCNELGHIGSYMTSQEFSTTASVLVIQ</sequence>
<dbReference type="AlphaFoldDB" id="A0A0K9PUQ6"/>
<reference evidence="8" key="1">
    <citation type="journal article" date="2016" name="Nature">
        <title>The genome of the seagrass Zostera marina reveals angiosperm adaptation to the sea.</title>
        <authorList>
            <person name="Olsen J.L."/>
            <person name="Rouze P."/>
            <person name="Verhelst B."/>
            <person name="Lin Y.-C."/>
            <person name="Bayer T."/>
            <person name="Collen J."/>
            <person name="Dattolo E."/>
            <person name="De Paoli E."/>
            <person name="Dittami S."/>
            <person name="Maumus F."/>
            <person name="Michel G."/>
            <person name="Kersting A."/>
            <person name="Lauritano C."/>
            <person name="Lohaus R."/>
            <person name="Toepel M."/>
            <person name="Tonon T."/>
            <person name="Vanneste K."/>
            <person name="Amirebrahimi M."/>
            <person name="Brakel J."/>
            <person name="Bostroem C."/>
            <person name="Chovatia M."/>
            <person name="Grimwood J."/>
            <person name="Jenkins J.W."/>
            <person name="Jueterbock A."/>
            <person name="Mraz A."/>
            <person name="Stam W.T."/>
            <person name="Tice H."/>
            <person name="Bornberg-Bauer E."/>
            <person name="Green P.J."/>
            <person name="Pearson G.A."/>
            <person name="Procaccini G."/>
            <person name="Duarte C.M."/>
            <person name="Schmutz J."/>
            <person name="Reusch T.B.H."/>
            <person name="Van de Peer Y."/>
        </authorList>
    </citation>
    <scope>NUCLEOTIDE SEQUENCE [LARGE SCALE GENOMIC DNA]</scope>
    <source>
        <strain evidence="8">cv. Finnish</strain>
    </source>
</reference>
<dbReference type="InterPro" id="IPR057291">
    <property type="entry name" value="CHX17_2nd"/>
</dbReference>
<dbReference type="OrthoDB" id="1701512at2759"/>
<keyword evidence="8" id="KW-1185">Reference proteome</keyword>
<dbReference type="PANTHER" id="PTHR32468">
    <property type="entry name" value="CATION/H + ANTIPORTER"/>
    <property type="match status" value="1"/>
</dbReference>
<evidence type="ECO:0000256" key="3">
    <source>
        <dbReference type="ARBA" id="ARBA00022958"/>
    </source>
</evidence>
<evidence type="ECO:0000256" key="2">
    <source>
        <dbReference type="ARBA" id="ARBA00022538"/>
    </source>
</evidence>
<keyword evidence="2" id="KW-0633">Potassium transport</keyword>
<accession>A0A0K9PUQ6</accession>
<feature type="domain" description="Cation/H(+) antiporter C-terminal" evidence="6">
    <location>
        <begin position="43"/>
        <end position="181"/>
    </location>
</feature>
<keyword evidence="1" id="KW-0813">Transport</keyword>
<proteinExistence type="predicted"/>
<evidence type="ECO:0000313" key="7">
    <source>
        <dbReference type="EMBL" id="KMZ72768.1"/>
    </source>
</evidence>
<dbReference type="PANTHER" id="PTHR32468:SF81">
    <property type="entry name" value="CATION_H(+) ANTIPORTER 19"/>
    <property type="match status" value="1"/>
</dbReference>
<evidence type="ECO:0000313" key="8">
    <source>
        <dbReference type="Proteomes" id="UP000036987"/>
    </source>
</evidence>
<evidence type="ECO:0000259" key="6">
    <source>
        <dbReference type="Pfam" id="PF23259"/>
    </source>
</evidence>
<name>A0A0K9PUQ6_ZOSMR</name>
<evidence type="ECO:0000256" key="1">
    <source>
        <dbReference type="ARBA" id="ARBA00022448"/>
    </source>
</evidence>
<gene>
    <name evidence="7" type="ORF">ZOSMA_15G01070</name>
</gene>
<dbReference type="EMBL" id="LFYR01000620">
    <property type="protein sequence ID" value="KMZ72768.1"/>
    <property type="molecule type" value="Genomic_DNA"/>
</dbReference>
<evidence type="ECO:0000259" key="5">
    <source>
        <dbReference type="Pfam" id="PF23256"/>
    </source>
</evidence>
<organism evidence="7 8">
    <name type="scientific">Zostera marina</name>
    <name type="common">Eelgrass</name>
    <dbReference type="NCBI Taxonomy" id="29655"/>
    <lineage>
        <taxon>Eukaryota</taxon>
        <taxon>Viridiplantae</taxon>
        <taxon>Streptophyta</taxon>
        <taxon>Embryophyta</taxon>
        <taxon>Tracheophyta</taxon>
        <taxon>Spermatophyta</taxon>
        <taxon>Magnoliopsida</taxon>
        <taxon>Liliopsida</taxon>
        <taxon>Zosteraceae</taxon>
        <taxon>Zostera</taxon>
    </lineage>
</organism>
<keyword evidence="4" id="KW-0406">Ion transport</keyword>